<dbReference type="AlphaFoldDB" id="A0A543IY60"/>
<dbReference type="PANTHER" id="PTHR43586:SF21">
    <property type="entry name" value="PYRIDOXAL PHOSPHATE (PLP)-DEPENDENT ASPARTATE AMINOTRANSFERASE SUPERFAMILY"/>
    <property type="match status" value="1"/>
</dbReference>
<dbReference type="Gene3D" id="3.90.1150.10">
    <property type="entry name" value="Aspartate Aminotransferase, domain 1"/>
    <property type="match status" value="1"/>
</dbReference>
<name>A0A543IY60_9ACTN</name>
<dbReference type="OrthoDB" id="250246at2"/>
<dbReference type="Pfam" id="PF00266">
    <property type="entry name" value="Aminotran_5"/>
    <property type="match status" value="1"/>
</dbReference>
<evidence type="ECO:0000313" key="3">
    <source>
        <dbReference type="Proteomes" id="UP000319213"/>
    </source>
</evidence>
<evidence type="ECO:0000313" key="2">
    <source>
        <dbReference type="EMBL" id="TQM75512.1"/>
    </source>
</evidence>
<dbReference type="RefSeq" id="WP_142259516.1">
    <property type="nucleotide sequence ID" value="NZ_BMPV01000001.1"/>
</dbReference>
<keyword evidence="2" id="KW-0456">Lyase</keyword>
<evidence type="ECO:0000259" key="1">
    <source>
        <dbReference type="Pfam" id="PF00266"/>
    </source>
</evidence>
<protein>
    <submittedName>
        <fullName evidence="2">Selenocysteine lyase/cysteine desulfurase</fullName>
    </submittedName>
</protein>
<proteinExistence type="predicted"/>
<feature type="domain" description="Aminotransferase class V" evidence="1">
    <location>
        <begin position="56"/>
        <end position="285"/>
    </location>
</feature>
<dbReference type="InterPro" id="IPR015424">
    <property type="entry name" value="PyrdxlP-dep_Trfase"/>
</dbReference>
<dbReference type="EMBL" id="VFPQ01000001">
    <property type="protein sequence ID" value="TQM75512.1"/>
    <property type="molecule type" value="Genomic_DNA"/>
</dbReference>
<sequence length="341" mass="36333">MELAEALQYWEPDPGYLNTATHGLAPKPAADALRTAIDEWRHGPAGWEAWDVATPRARAAFARLVGADPGDIAIGAAASQLVSIVAASLPPGSRVLVPEGEFTSNLFPWVVADAKVATVPLDRLADAIGPHTDVVAFSVVQSANGHIAAVDDIVTAARDHDALILADATQACGWLPVDATRFDVLVCAAYKWLTCPRGTAFAYLAPHVRDRLRPYCASWYAGADRAASYYGLPMRLAEDARAFDVSPAFFSYLAAAPALELLNEIGIERIHRHNVALADRFLAALGLPPRGSAIVSIEVPDAERRLAAAGVRAAARGGRTRLSFHLYTGEADLERAITALT</sequence>
<accession>A0A543IY60</accession>
<reference evidence="2 3" key="1">
    <citation type="submission" date="2019-06" db="EMBL/GenBank/DDBJ databases">
        <title>Sequencing the genomes of 1000 actinobacteria strains.</title>
        <authorList>
            <person name="Klenk H.-P."/>
        </authorList>
    </citation>
    <scope>NUCLEOTIDE SEQUENCE [LARGE SCALE GENOMIC DNA]</scope>
    <source>
        <strain evidence="2 3">DSM 43186</strain>
    </source>
</reference>
<dbReference type="InterPro" id="IPR015422">
    <property type="entry name" value="PyrdxlP-dep_Trfase_small"/>
</dbReference>
<dbReference type="InterPro" id="IPR015421">
    <property type="entry name" value="PyrdxlP-dep_Trfase_major"/>
</dbReference>
<gene>
    <name evidence="2" type="ORF">FHX40_2222</name>
</gene>
<keyword evidence="3" id="KW-1185">Reference proteome</keyword>
<dbReference type="Gene3D" id="3.40.640.10">
    <property type="entry name" value="Type I PLP-dependent aspartate aminotransferase-like (Major domain)"/>
    <property type="match status" value="1"/>
</dbReference>
<comment type="caution">
    <text evidence="2">The sequence shown here is derived from an EMBL/GenBank/DDBJ whole genome shotgun (WGS) entry which is preliminary data.</text>
</comment>
<dbReference type="PANTHER" id="PTHR43586">
    <property type="entry name" value="CYSTEINE DESULFURASE"/>
    <property type="match status" value="1"/>
</dbReference>
<organism evidence="2 3">
    <name type="scientific">Thermopolyspora flexuosa</name>
    <dbReference type="NCBI Taxonomy" id="103836"/>
    <lineage>
        <taxon>Bacteria</taxon>
        <taxon>Bacillati</taxon>
        <taxon>Actinomycetota</taxon>
        <taxon>Actinomycetes</taxon>
        <taxon>Streptosporangiales</taxon>
        <taxon>Streptosporangiaceae</taxon>
        <taxon>Thermopolyspora</taxon>
    </lineage>
</organism>
<dbReference type="Proteomes" id="UP000319213">
    <property type="component" value="Unassembled WGS sequence"/>
</dbReference>
<dbReference type="GO" id="GO:0016829">
    <property type="term" value="F:lyase activity"/>
    <property type="evidence" value="ECO:0007669"/>
    <property type="project" value="UniProtKB-KW"/>
</dbReference>
<dbReference type="SUPFAM" id="SSF53383">
    <property type="entry name" value="PLP-dependent transferases"/>
    <property type="match status" value="1"/>
</dbReference>
<dbReference type="InterPro" id="IPR000192">
    <property type="entry name" value="Aminotrans_V_dom"/>
</dbReference>